<dbReference type="Gene3D" id="3.80.10.10">
    <property type="entry name" value="Ribonuclease Inhibitor"/>
    <property type="match status" value="1"/>
</dbReference>
<evidence type="ECO:0000313" key="3">
    <source>
        <dbReference type="Proteomes" id="UP000054477"/>
    </source>
</evidence>
<dbReference type="STRING" id="1095629.A0A0C9XLK6"/>
<feature type="region of interest" description="Disordered" evidence="1">
    <location>
        <begin position="1"/>
        <end position="46"/>
    </location>
</feature>
<dbReference type="SUPFAM" id="SSF52047">
    <property type="entry name" value="RNI-like"/>
    <property type="match status" value="1"/>
</dbReference>
<reference evidence="2 3" key="1">
    <citation type="submission" date="2014-04" db="EMBL/GenBank/DDBJ databases">
        <authorList>
            <consortium name="DOE Joint Genome Institute"/>
            <person name="Kuo A."/>
            <person name="Kohler A."/>
            <person name="Nagy L.G."/>
            <person name="Floudas D."/>
            <person name="Copeland A."/>
            <person name="Barry K.W."/>
            <person name="Cichocki N."/>
            <person name="Veneault-Fourrey C."/>
            <person name="LaButti K."/>
            <person name="Lindquist E.A."/>
            <person name="Lipzen A."/>
            <person name="Lundell T."/>
            <person name="Morin E."/>
            <person name="Murat C."/>
            <person name="Sun H."/>
            <person name="Tunlid A."/>
            <person name="Henrissat B."/>
            <person name="Grigoriev I.V."/>
            <person name="Hibbett D.S."/>
            <person name="Martin F."/>
            <person name="Nordberg H.P."/>
            <person name="Cantor M.N."/>
            <person name="Hua S.X."/>
        </authorList>
    </citation>
    <scope>NUCLEOTIDE SEQUENCE [LARGE SCALE GENOMIC DNA]</scope>
    <source>
        <strain evidence="2 3">LaAM-08-1</strain>
    </source>
</reference>
<dbReference type="Proteomes" id="UP000054477">
    <property type="component" value="Unassembled WGS sequence"/>
</dbReference>
<feature type="compositionally biased region" description="Polar residues" evidence="1">
    <location>
        <begin position="1"/>
        <end position="19"/>
    </location>
</feature>
<dbReference type="AlphaFoldDB" id="A0A0C9XLK6"/>
<reference evidence="3" key="2">
    <citation type="submission" date="2015-01" db="EMBL/GenBank/DDBJ databases">
        <title>Evolutionary Origins and Diversification of the Mycorrhizal Mutualists.</title>
        <authorList>
            <consortium name="DOE Joint Genome Institute"/>
            <consortium name="Mycorrhizal Genomics Consortium"/>
            <person name="Kohler A."/>
            <person name="Kuo A."/>
            <person name="Nagy L.G."/>
            <person name="Floudas D."/>
            <person name="Copeland A."/>
            <person name="Barry K.W."/>
            <person name="Cichocki N."/>
            <person name="Veneault-Fourrey C."/>
            <person name="LaButti K."/>
            <person name="Lindquist E.A."/>
            <person name="Lipzen A."/>
            <person name="Lundell T."/>
            <person name="Morin E."/>
            <person name="Murat C."/>
            <person name="Riley R."/>
            <person name="Ohm R."/>
            <person name="Sun H."/>
            <person name="Tunlid A."/>
            <person name="Henrissat B."/>
            <person name="Grigoriev I.V."/>
            <person name="Hibbett D.S."/>
            <person name="Martin F."/>
        </authorList>
    </citation>
    <scope>NUCLEOTIDE SEQUENCE [LARGE SCALE GENOMIC DNA]</scope>
    <source>
        <strain evidence="3">LaAM-08-1</strain>
    </source>
</reference>
<gene>
    <name evidence="2" type="ORF">K443DRAFT_674760</name>
</gene>
<protein>
    <recommendedName>
        <fullName evidence="4">F-box domain-containing protein</fullName>
    </recommendedName>
</protein>
<keyword evidence="3" id="KW-1185">Reference proteome</keyword>
<organism evidence="2 3">
    <name type="scientific">Laccaria amethystina LaAM-08-1</name>
    <dbReference type="NCBI Taxonomy" id="1095629"/>
    <lineage>
        <taxon>Eukaryota</taxon>
        <taxon>Fungi</taxon>
        <taxon>Dikarya</taxon>
        <taxon>Basidiomycota</taxon>
        <taxon>Agaricomycotina</taxon>
        <taxon>Agaricomycetes</taxon>
        <taxon>Agaricomycetidae</taxon>
        <taxon>Agaricales</taxon>
        <taxon>Agaricineae</taxon>
        <taxon>Hydnangiaceae</taxon>
        <taxon>Laccaria</taxon>
    </lineage>
</organism>
<sequence length="432" mass="49112">MPYYNPISSPHFQGGSSHSRWGATPRESSTGASHHELEGPANLNSSSESYDTCGSLEVVSVNHLPLEILAEIFLFCSDTLKRRYEFDRPADPRRWRAPMLLCQVCRHWREVAISLPLLWCSLSGTGSFTPNPAFIKLWLARSRGLPLSLSLEAPVGYENTPKYHAHASKMFDLFSNEMHRWRTMSFTLNDNLARQFIATVDSKAQILEELELVLDRASSASEEVSALLPSFPKLHKLSWWGNLSAASLCNIPFHRLTHVYMASCNSAQDVIACLSQCTMALELHWHRVDCWDPPPVCGLPQTTLHLQSLYLKGTGDFAHILSRLTLPSLKYLRLETQSKAQKHKLLEDFLHRSSCPLQQFILDDIYVDQESIVKYLTIPFLETIPDIQVYLGETAKDDVFQEMQELKDSQDTPTFRRLQISYPEGGPAFTWK</sequence>
<dbReference type="OrthoDB" id="3217549at2759"/>
<dbReference type="HOGENOM" id="CLU_018544_12_4_1"/>
<evidence type="ECO:0000256" key="1">
    <source>
        <dbReference type="SAM" id="MobiDB-lite"/>
    </source>
</evidence>
<evidence type="ECO:0008006" key="4">
    <source>
        <dbReference type="Google" id="ProtNLM"/>
    </source>
</evidence>
<dbReference type="InterPro" id="IPR032675">
    <property type="entry name" value="LRR_dom_sf"/>
</dbReference>
<accession>A0A0C9XLK6</accession>
<proteinExistence type="predicted"/>
<evidence type="ECO:0000313" key="2">
    <source>
        <dbReference type="EMBL" id="KIK05931.1"/>
    </source>
</evidence>
<dbReference type="EMBL" id="KN838556">
    <property type="protein sequence ID" value="KIK05931.1"/>
    <property type="molecule type" value="Genomic_DNA"/>
</dbReference>
<name>A0A0C9XLK6_9AGAR</name>
<dbReference type="Gene3D" id="1.20.1280.50">
    <property type="match status" value="1"/>
</dbReference>